<dbReference type="AlphaFoldDB" id="A0A8D3DEE9"/>
<dbReference type="Gene3D" id="2.60.40.10">
    <property type="entry name" value="Immunoglobulins"/>
    <property type="match status" value="1"/>
</dbReference>
<dbReference type="Proteomes" id="UP000694558">
    <property type="component" value="Chromosome 16"/>
</dbReference>
<dbReference type="Ensembl" id="ENSSMAT00000075243.1">
    <property type="protein sequence ID" value="ENSSMAP00000057908.1"/>
    <property type="gene ID" value="ENSSMAG00000038032.1"/>
</dbReference>
<organism evidence="1 2">
    <name type="scientific">Scophthalmus maximus</name>
    <name type="common">Turbot</name>
    <name type="synonym">Psetta maxima</name>
    <dbReference type="NCBI Taxonomy" id="52904"/>
    <lineage>
        <taxon>Eukaryota</taxon>
        <taxon>Metazoa</taxon>
        <taxon>Chordata</taxon>
        <taxon>Craniata</taxon>
        <taxon>Vertebrata</taxon>
        <taxon>Euteleostomi</taxon>
        <taxon>Actinopterygii</taxon>
        <taxon>Neopterygii</taxon>
        <taxon>Teleostei</taxon>
        <taxon>Neoteleostei</taxon>
        <taxon>Acanthomorphata</taxon>
        <taxon>Carangaria</taxon>
        <taxon>Pleuronectiformes</taxon>
        <taxon>Pleuronectoidei</taxon>
        <taxon>Scophthalmidae</taxon>
        <taxon>Scophthalmus</taxon>
    </lineage>
</organism>
<dbReference type="InterPro" id="IPR013783">
    <property type="entry name" value="Ig-like_fold"/>
</dbReference>
<dbReference type="InterPro" id="IPR036116">
    <property type="entry name" value="FN3_sf"/>
</dbReference>
<protein>
    <recommendedName>
        <fullName evidence="3">Fibronectin type-III domain-containing protein</fullName>
    </recommendedName>
</protein>
<name>A0A8D3DEE9_SCOMX</name>
<sequence>MPRVNLAWSAPDEAFDSFLVELTSPSGVTHSQNLTLSGDAFSLGISGLNPNNSYLVGLYGMYQGSFLEPVYSEATTGTCNLSVADFCQKLTPFPCLSHGDSVTISFHPINPHSVCN</sequence>
<reference evidence="1" key="2">
    <citation type="submission" date="2025-08" db="UniProtKB">
        <authorList>
            <consortium name="Ensembl"/>
        </authorList>
    </citation>
    <scope>IDENTIFICATION</scope>
</reference>
<dbReference type="SUPFAM" id="SSF49265">
    <property type="entry name" value="Fibronectin type III"/>
    <property type="match status" value="1"/>
</dbReference>
<reference evidence="1" key="1">
    <citation type="submission" date="2023-05" db="EMBL/GenBank/DDBJ databases">
        <title>High-quality long-read genome of Scophthalmus maximus.</title>
        <authorList>
            <person name="Lien S."/>
            <person name="Martinez P."/>
        </authorList>
    </citation>
    <scope>NUCLEOTIDE SEQUENCE [LARGE SCALE GENOMIC DNA]</scope>
</reference>
<dbReference type="GeneTree" id="ENSGT01040000244618"/>
<evidence type="ECO:0000313" key="1">
    <source>
        <dbReference type="Ensembl" id="ENSSMAP00000057908.1"/>
    </source>
</evidence>
<proteinExistence type="predicted"/>
<evidence type="ECO:0008006" key="3">
    <source>
        <dbReference type="Google" id="ProtNLM"/>
    </source>
</evidence>
<accession>A0A8D3DEE9</accession>
<evidence type="ECO:0000313" key="2">
    <source>
        <dbReference type="Proteomes" id="UP000694558"/>
    </source>
</evidence>